<evidence type="ECO:0000256" key="4">
    <source>
        <dbReference type="ARBA" id="ARBA00022432"/>
    </source>
</evidence>
<dbReference type="EC" id="5.3.1.9" evidence="3"/>
<reference evidence="8 9" key="1">
    <citation type="submission" date="2019-07" db="EMBL/GenBank/DDBJ databases">
        <authorList>
            <person name="Kim J."/>
        </authorList>
    </citation>
    <scope>NUCLEOTIDE SEQUENCE [LARGE SCALE GENOMIC DNA]</scope>
    <source>
        <strain evidence="8 9">G13</strain>
    </source>
</reference>
<name>A0A559JT80_9BACL</name>
<dbReference type="GO" id="GO:0006096">
    <property type="term" value="P:glycolytic process"/>
    <property type="evidence" value="ECO:0007669"/>
    <property type="project" value="UniProtKB-UniPathway"/>
</dbReference>
<dbReference type="Gene3D" id="2.60.120.10">
    <property type="entry name" value="Jelly Rolls"/>
    <property type="match status" value="1"/>
</dbReference>
<sequence>MSERASVYYPGLDVEIEQNPLGFKYGDGVYGPAPERRTLDQIRGSLRNPDSDGPEVVYSIAMDVAKERHRSVLEERMLLFGIVTYASGRIGDEPVRSQGHIHRVSEHSGWSPPEIYEIWSGKAYIYMQEKAEDDPGRCFAVLAKAGDVVVVPPFWAHATISADPNQALTFGAWCDREYGFEYDDVKAHKGLAWYPVVEDNGDIRWVRNENYRLSELIVKEPGDYSRLGIRKNKPIYEQFEDDPDLFRFVSKPGIKGKEWIAFAP</sequence>
<dbReference type="GO" id="GO:0004347">
    <property type="term" value="F:glucose-6-phosphate isomerase activity"/>
    <property type="evidence" value="ECO:0007669"/>
    <property type="project" value="UniProtKB-EC"/>
</dbReference>
<dbReference type="InterPro" id="IPR010551">
    <property type="entry name" value="G6P_isomerase_prok"/>
</dbReference>
<evidence type="ECO:0000259" key="7">
    <source>
        <dbReference type="Pfam" id="PF06560"/>
    </source>
</evidence>
<evidence type="ECO:0000313" key="8">
    <source>
        <dbReference type="EMBL" id="TVY03040.1"/>
    </source>
</evidence>
<comment type="caution">
    <text evidence="8">The sequence shown here is derived from an EMBL/GenBank/DDBJ whole genome shotgun (WGS) entry which is preliminary data.</text>
</comment>
<proteinExistence type="inferred from homology"/>
<comment type="pathway">
    <text evidence="1">Carbohydrate degradation; glycolysis; D-glyceraldehyde 3-phosphate and glycerone phosphate from D-glucose: step 2/4.</text>
</comment>
<dbReference type="UniPathway" id="UPA00109">
    <property type="reaction ID" value="UER00181"/>
</dbReference>
<organism evidence="8 9">
    <name type="scientific">Cohnella terricola</name>
    <dbReference type="NCBI Taxonomy" id="1289167"/>
    <lineage>
        <taxon>Bacteria</taxon>
        <taxon>Bacillati</taxon>
        <taxon>Bacillota</taxon>
        <taxon>Bacilli</taxon>
        <taxon>Bacillales</taxon>
        <taxon>Paenibacillaceae</taxon>
        <taxon>Cohnella</taxon>
    </lineage>
</organism>
<comment type="similarity">
    <text evidence="2">Belongs to the archaeal-type GPI family.</text>
</comment>
<protein>
    <recommendedName>
        <fullName evidence="3">glucose-6-phosphate isomerase</fullName>
        <ecNumber evidence="3">5.3.1.9</ecNumber>
    </recommendedName>
</protein>
<feature type="domain" description="Glucose-6-phosphate isomerase prokaryote" evidence="7">
    <location>
        <begin position="54"/>
        <end position="211"/>
    </location>
</feature>
<keyword evidence="5" id="KW-0324">Glycolysis</keyword>
<gene>
    <name evidence="8" type="ORF">FPZ45_03890</name>
</gene>
<dbReference type="Proteomes" id="UP000316330">
    <property type="component" value="Unassembled WGS sequence"/>
</dbReference>
<dbReference type="Pfam" id="PF06560">
    <property type="entry name" value="GPI"/>
    <property type="match status" value="1"/>
</dbReference>
<dbReference type="InterPro" id="IPR014710">
    <property type="entry name" value="RmlC-like_jellyroll"/>
</dbReference>
<dbReference type="GO" id="GO:0005737">
    <property type="term" value="C:cytoplasm"/>
    <property type="evidence" value="ECO:0007669"/>
    <property type="project" value="InterPro"/>
</dbReference>
<evidence type="ECO:0000256" key="1">
    <source>
        <dbReference type="ARBA" id="ARBA00004926"/>
    </source>
</evidence>
<evidence type="ECO:0000256" key="3">
    <source>
        <dbReference type="ARBA" id="ARBA00011952"/>
    </source>
</evidence>
<dbReference type="RefSeq" id="WP_144698641.1">
    <property type="nucleotide sequence ID" value="NZ_VNJJ01000002.1"/>
</dbReference>
<accession>A0A559JT80</accession>
<dbReference type="InterPro" id="IPR011051">
    <property type="entry name" value="RmlC_Cupin_sf"/>
</dbReference>
<dbReference type="EMBL" id="VNJJ01000002">
    <property type="protein sequence ID" value="TVY03040.1"/>
    <property type="molecule type" value="Genomic_DNA"/>
</dbReference>
<keyword evidence="8" id="KW-0413">Isomerase</keyword>
<dbReference type="GO" id="GO:0006094">
    <property type="term" value="P:gluconeogenesis"/>
    <property type="evidence" value="ECO:0007669"/>
    <property type="project" value="UniProtKB-KW"/>
</dbReference>
<comment type="catalytic activity">
    <reaction evidence="6">
        <text>alpha-D-glucose 6-phosphate = beta-D-fructose 6-phosphate</text>
        <dbReference type="Rhea" id="RHEA:11816"/>
        <dbReference type="ChEBI" id="CHEBI:57634"/>
        <dbReference type="ChEBI" id="CHEBI:58225"/>
        <dbReference type="EC" id="5.3.1.9"/>
    </reaction>
</comment>
<evidence type="ECO:0000256" key="2">
    <source>
        <dbReference type="ARBA" id="ARBA00006542"/>
    </source>
</evidence>
<dbReference type="OrthoDB" id="1647241at2"/>
<evidence type="ECO:0000256" key="6">
    <source>
        <dbReference type="ARBA" id="ARBA00029321"/>
    </source>
</evidence>
<dbReference type="AlphaFoldDB" id="A0A559JT80"/>
<keyword evidence="9" id="KW-1185">Reference proteome</keyword>
<keyword evidence="4" id="KW-0312">Gluconeogenesis</keyword>
<dbReference type="SUPFAM" id="SSF51182">
    <property type="entry name" value="RmlC-like cupins"/>
    <property type="match status" value="1"/>
</dbReference>
<evidence type="ECO:0000313" key="9">
    <source>
        <dbReference type="Proteomes" id="UP000316330"/>
    </source>
</evidence>
<evidence type="ECO:0000256" key="5">
    <source>
        <dbReference type="ARBA" id="ARBA00023152"/>
    </source>
</evidence>